<evidence type="ECO:0000256" key="9">
    <source>
        <dbReference type="ARBA" id="ARBA00024195"/>
    </source>
</evidence>
<evidence type="ECO:0000256" key="11">
    <source>
        <dbReference type="SAM" id="SignalP"/>
    </source>
</evidence>
<dbReference type="PANTHER" id="PTHR24256">
    <property type="entry name" value="TRYPTASE-RELATED"/>
    <property type="match status" value="1"/>
</dbReference>
<keyword evidence="3 10" id="KW-0645">Protease</keyword>
<dbReference type="FunFam" id="2.40.10.10:FF:000146">
    <property type="entry name" value="Serine protease 53"/>
    <property type="match status" value="1"/>
</dbReference>
<evidence type="ECO:0000256" key="10">
    <source>
        <dbReference type="RuleBase" id="RU363034"/>
    </source>
</evidence>
<evidence type="ECO:0000259" key="12">
    <source>
        <dbReference type="PROSITE" id="PS50240"/>
    </source>
</evidence>
<dbReference type="Pfam" id="PF00089">
    <property type="entry name" value="Trypsin"/>
    <property type="match status" value="1"/>
</dbReference>
<evidence type="ECO:0000256" key="6">
    <source>
        <dbReference type="ARBA" id="ARBA00022825"/>
    </source>
</evidence>
<evidence type="ECO:0000256" key="3">
    <source>
        <dbReference type="ARBA" id="ARBA00022670"/>
    </source>
</evidence>
<sequence length="341" mass="37963">MQSSLAWIPLFSLLLCDQAAPQLLDPSCSRTRAEDRIMYGDDASKSDAIYMAAIYNRTHFQCGGTLINRRYVLTAAHCLESRYVLFVHLGAHNRAEPTAWYDVSFGVQHISYNPINKQNDIGLIKLKRRVEYNGRIRPICIYLDKAIKSQVAMVKTFDAFGWGLNEHGQQSDILQTITLNQLNREECRWLGETLSSTQICAGVPGADTCRGDSGGPLSKKIEINKQTFVAQFGIISYGSLTCDSMAVYTDVTSFVDWIQETISRFDDPPEIPPNFQRVPTAPPSVVEKLWLYDDCGGDGENMSSIVQLTIYGPGFKAQGVLITDQFVITVARDLPENAASL</sequence>
<name>A0A6P4E2G2_DRORH</name>
<dbReference type="GO" id="GO:0004252">
    <property type="term" value="F:serine-type endopeptidase activity"/>
    <property type="evidence" value="ECO:0007669"/>
    <property type="project" value="InterPro"/>
</dbReference>
<keyword evidence="5 10" id="KW-0378">Hydrolase</keyword>
<evidence type="ECO:0000256" key="4">
    <source>
        <dbReference type="ARBA" id="ARBA00022729"/>
    </source>
</evidence>
<dbReference type="InterPro" id="IPR001314">
    <property type="entry name" value="Peptidase_S1A"/>
</dbReference>
<dbReference type="InterPro" id="IPR001254">
    <property type="entry name" value="Trypsin_dom"/>
</dbReference>
<evidence type="ECO:0000313" key="13">
    <source>
        <dbReference type="EnsemblMetazoa" id="XP_016972160.1"/>
    </source>
</evidence>
<dbReference type="CDD" id="cd00190">
    <property type="entry name" value="Tryp_SPc"/>
    <property type="match status" value="1"/>
</dbReference>
<evidence type="ECO:0000256" key="2">
    <source>
        <dbReference type="ARBA" id="ARBA00022525"/>
    </source>
</evidence>
<reference evidence="15" key="2">
    <citation type="submission" date="2025-04" db="UniProtKB">
        <authorList>
            <consortium name="RefSeq"/>
        </authorList>
    </citation>
    <scope>IDENTIFICATION</scope>
</reference>
<comment type="similarity">
    <text evidence="9">Belongs to the peptidase S1 family. CLIP subfamily.</text>
</comment>
<dbReference type="InterPro" id="IPR018114">
    <property type="entry name" value="TRYPSIN_HIS"/>
</dbReference>
<organism evidence="15">
    <name type="scientific">Drosophila rhopaloa</name>
    <name type="common">Fruit fly</name>
    <dbReference type="NCBI Taxonomy" id="1041015"/>
    <lineage>
        <taxon>Eukaryota</taxon>
        <taxon>Metazoa</taxon>
        <taxon>Ecdysozoa</taxon>
        <taxon>Arthropoda</taxon>
        <taxon>Hexapoda</taxon>
        <taxon>Insecta</taxon>
        <taxon>Pterygota</taxon>
        <taxon>Neoptera</taxon>
        <taxon>Endopterygota</taxon>
        <taxon>Diptera</taxon>
        <taxon>Brachycera</taxon>
        <taxon>Muscomorpha</taxon>
        <taxon>Ephydroidea</taxon>
        <taxon>Drosophilidae</taxon>
        <taxon>Drosophila</taxon>
        <taxon>Sophophora</taxon>
    </lineage>
</organism>
<dbReference type="PROSITE" id="PS00134">
    <property type="entry name" value="TRYPSIN_HIS"/>
    <property type="match status" value="1"/>
</dbReference>
<evidence type="ECO:0000256" key="8">
    <source>
        <dbReference type="ARBA" id="ARBA00023157"/>
    </source>
</evidence>
<keyword evidence="2" id="KW-0964">Secreted</keyword>
<evidence type="ECO:0000256" key="1">
    <source>
        <dbReference type="ARBA" id="ARBA00004613"/>
    </source>
</evidence>
<feature type="domain" description="Peptidase S1" evidence="12">
    <location>
        <begin position="37"/>
        <end position="263"/>
    </location>
</feature>
<proteinExistence type="inferred from homology"/>
<dbReference type="GO" id="GO:0005576">
    <property type="term" value="C:extracellular region"/>
    <property type="evidence" value="ECO:0007669"/>
    <property type="project" value="UniProtKB-SubCell"/>
</dbReference>
<protein>
    <submittedName>
        <fullName evidence="15">Chymotrypsin-2-like</fullName>
    </submittedName>
</protein>
<dbReference type="PROSITE" id="PS50240">
    <property type="entry name" value="TRYPSIN_DOM"/>
    <property type="match status" value="1"/>
</dbReference>
<evidence type="ECO:0000313" key="15">
    <source>
        <dbReference type="RefSeq" id="XP_016972160.1"/>
    </source>
</evidence>
<dbReference type="Gene3D" id="2.40.10.10">
    <property type="entry name" value="Trypsin-like serine proteases"/>
    <property type="match status" value="1"/>
</dbReference>
<dbReference type="PRINTS" id="PR00722">
    <property type="entry name" value="CHYMOTRYPSIN"/>
</dbReference>
<dbReference type="InterPro" id="IPR033116">
    <property type="entry name" value="TRYPSIN_SER"/>
</dbReference>
<keyword evidence="6 10" id="KW-0720">Serine protease</keyword>
<evidence type="ECO:0000256" key="5">
    <source>
        <dbReference type="ARBA" id="ARBA00022801"/>
    </source>
</evidence>
<evidence type="ECO:0000256" key="7">
    <source>
        <dbReference type="ARBA" id="ARBA00023145"/>
    </source>
</evidence>
<dbReference type="RefSeq" id="XP_016972160.1">
    <property type="nucleotide sequence ID" value="XM_017116671.1"/>
</dbReference>
<dbReference type="GeneID" id="108039619"/>
<accession>A0A6P4E2G2</accession>
<evidence type="ECO:0000313" key="14">
    <source>
        <dbReference type="Proteomes" id="UP001652680"/>
    </source>
</evidence>
<dbReference type="Proteomes" id="UP001652680">
    <property type="component" value="Unassembled WGS sequence"/>
</dbReference>
<gene>
    <name evidence="15" type="primary">LOC108039619</name>
    <name evidence="13" type="synonym">108039619</name>
</gene>
<dbReference type="EnsemblMetazoa" id="XM_017116671.1">
    <property type="protein sequence ID" value="XP_016972160.1"/>
    <property type="gene ID" value="LOC108039619"/>
</dbReference>
<feature type="chain" id="PRO_5028040515" evidence="11">
    <location>
        <begin position="22"/>
        <end position="341"/>
    </location>
</feature>
<dbReference type="InterPro" id="IPR051487">
    <property type="entry name" value="Ser/Thr_Proteases_Immune/Dev"/>
</dbReference>
<dbReference type="SMART" id="SM00020">
    <property type="entry name" value="Tryp_SPc"/>
    <property type="match status" value="1"/>
</dbReference>
<keyword evidence="8" id="KW-1015">Disulfide bond</keyword>
<keyword evidence="7" id="KW-0865">Zymogen</keyword>
<dbReference type="SUPFAM" id="SSF50494">
    <property type="entry name" value="Trypsin-like serine proteases"/>
    <property type="match status" value="1"/>
</dbReference>
<keyword evidence="4 11" id="KW-0732">Signal</keyword>
<dbReference type="PROSITE" id="PS00135">
    <property type="entry name" value="TRYPSIN_SER"/>
    <property type="match status" value="1"/>
</dbReference>
<dbReference type="AlphaFoldDB" id="A0A6P4E2G2"/>
<dbReference type="GO" id="GO:0006508">
    <property type="term" value="P:proteolysis"/>
    <property type="evidence" value="ECO:0007669"/>
    <property type="project" value="UniProtKB-KW"/>
</dbReference>
<dbReference type="InterPro" id="IPR043504">
    <property type="entry name" value="Peptidase_S1_PA_chymotrypsin"/>
</dbReference>
<keyword evidence="14" id="KW-1185">Reference proteome</keyword>
<comment type="subcellular location">
    <subcellularLocation>
        <location evidence="1">Secreted</location>
    </subcellularLocation>
</comment>
<feature type="signal peptide" evidence="11">
    <location>
        <begin position="1"/>
        <end position="21"/>
    </location>
</feature>
<reference evidence="13" key="3">
    <citation type="submission" date="2025-05" db="UniProtKB">
        <authorList>
            <consortium name="EnsemblMetazoa"/>
        </authorList>
    </citation>
    <scope>IDENTIFICATION</scope>
</reference>
<dbReference type="InterPro" id="IPR009003">
    <property type="entry name" value="Peptidase_S1_PA"/>
</dbReference>
<dbReference type="OrthoDB" id="7870949at2759"/>
<reference evidence="14" key="1">
    <citation type="journal article" date="2021" name="Elife">
        <title>Highly contiguous assemblies of 101 drosophilid genomes.</title>
        <authorList>
            <person name="Kim B.Y."/>
            <person name="Wang J.R."/>
            <person name="Miller D.E."/>
            <person name="Barmina O."/>
            <person name="Delaney E."/>
            <person name="Thompson A."/>
            <person name="Comeault A.A."/>
            <person name="Peede D."/>
            <person name="D'Agostino E.R."/>
            <person name="Pelaez J."/>
            <person name="Aguilar J.M."/>
            <person name="Haji D."/>
            <person name="Matsunaga T."/>
            <person name="Armstrong E.E."/>
            <person name="Zych M."/>
            <person name="Ogawa Y."/>
            <person name="Stamenkovic-Radak M."/>
            <person name="Jelic M."/>
            <person name="Veselinovic M.S."/>
            <person name="Tanaskovic M."/>
            <person name="Eric P."/>
            <person name="Gao J.J."/>
            <person name="Katoh T.K."/>
            <person name="Toda M.J."/>
            <person name="Watabe H."/>
            <person name="Watada M."/>
            <person name="Davis J.S."/>
            <person name="Moyle L.C."/>
            <person name="Manoli G."/>
            <person name="Bertolini E."/>
            <person name="Kostal V."/>
            <person name="Hawley R.S."/>
            <person name="Takahashi A."/>
            <person name="Jones C.D."/>
            <person name="Price D.K."/>
            <person name="Whiteman N."/>
            <person name="Kopp A."/>
            <person name="Matute D.R."/>
            <person name="Petrov D.A."/>
        </authorList>
    </citation>
    <scope>NUCLEOTIDE SEQUENCE [LARGE SCALE GENOMIC DNA]</scope>
</reference>